<accession>A0AA41VP75</accession>
<dbReference type="Gene3D" id="4.10.280.10">
    <property type="entry name" value="Helix-loop-helix DNA-binding domain"/>
    <property type="match status" value="1"/>
</dbReference>
<evidence type="ECO:0000256" key="6">
    <source>
        <dbReference type="SAM" id="MobiDB-lite"/>
    </source>
</evidence>
<feature type="region of interest" description="Disordered" evidence="6">
    <location>
        <begin position="174"/>
        <end position="215"/>
    </location>
</feature>
<evidence type="ECO:0000256" key="3">
    <source>
        <dbReference type="ARBA" id="ARBA00023125"/>
    </source>
</evidence>
<gene>
    <name evidence="8" type="ORF">MKW94_016554</name>
</gene>
<keyword evidence="2" id="KW-0805">Transcription regulation</keyword>
<comment type="caution">
    <text evidence="8">The sequence shown here is derived from an EMBL/GenBank/DDBJ whole genome shotgun (WGS) entry which is preliminary data.</text>
</comment>
<keyword evidence="4" id="KW-0804">Transcription</keyword>
<evidence type="ECO:0000256" key="5">
    <source>
        <dbReference type="ARBA" id="ARBA00023242"/>
    </source>
</evidence>
<dbReference type="InterPro" id="IPR031066">
    <property type="entry name" value="bHLH_ALC-like_plant"/>
</dbReference>
<evidence type="ECO:0000256" key="2">
    <source>
        <dbReference type="ARBA" id="ARBA00023015"/>
    </source>
</evidence>
<evidence type="ECO:0000313" key="9">
    <source>
        <dbReference type="Proteomes" id="UP001177140"/>
    </source>
</evidence>
<keyword evidence="9" id="KW-1185">Reference proteome</keyword>
<dbReference type="PANTHER" id="PTHR45855:SF12">
    <property type="entry name" value="TRANSCRIPTION FACTOR PIF7-LIKE ISOFORM X1"/>
    <property type="match status" value="1"/>
</dbReference>
<comment type="subcellular location">
    <subcellularLocation>
        <location evidence="1">Nucleus</location>
    </subcellularLocation>
</comment>
<dbReference type="Pfam" id="PF00010">
    <property type="entry name" value="HLH"/>
    <property type="match status" value="1"/>
</dbReference>
<proteinExistence type="predicted"/>
<feature type="non-terminal residue" evidence="8">
    <location>
        <position position="1"/>
    </location>
</feature>
<evidence type="ECO:0000256" key="1">
    <source>
        <dbReference type="ARBA" id="ARBA00004123"/>
    </source>
</evidence>
<dbReference type="GO" id="GO:0046983">
    <property type="term" value="F:protein dimerization activity"/>
    <property type="evidence" value="ECO:0007669"/>
    <property type="project" value="InterPro"/>
</dbReference>
<dbReference type="InterPro" id="IPR011598">
    <property type="entry name" value="bHLH_dom"/>
</dbReference>
<evidence type="ECO:0000259" key="7">
    <source>
        <dbReference type="PROSITE" id="PS50888"/>
    </source>
</evidence>
<reference evidence="8" key="1">
    <citation type="submission" date="2022-03" db="EMBL/GenBank/DDBJ databases">
        <title>A functionally conserved STORR gene fusion in Papaver species that diverged 16.8 million years ago.</title>
        <authorList>
            <person name="Catania T."/>
        </authorList>
    </citation>
    <scope>NUCLEOTIDE SEQUENCE</scope>
    <source>
        <strain evidence="8">S-191538</strain>
    </source>
</reference>
<keyword evidence="5" id="KW-0539">Nucleus</keyword>
<feature type="domain" description="BHLH" evidence="7">
    <location>
        <begin position="203"/>
        <end position="252"/>
    </location>
</feature>
<dbReference type="SMART" id="SM00353">
    <property type="entry name" value="HLH"/>
    <property type="match status" value="1"/>
</dbReference>
<protein>
    <recommendedName>
        <fullName evidence="7">BHLH domain-containing protein</fullName>
    </recommendedName>
</protein>
<name>A0AA41VP75_PAPNU</name>
<keyword evidence="3" id="KW-0238">DNA-binding</keyword>
<dbReference type="InterPro" id="IPR047265">
    <property type="entry name" value="PIF1-like_bHLH"/>
</dbReference>
<sequence>SSYEVAELTWENGQLSMHELGGSVSSDPSKPLWARASGGTLESIVHQATCHSPNPNMVASGGRIPKIINIEPVTLSSGKKRTENSCDDEVQIVLESTKKRSRLQTQSECTPTQRHCSTTTTPNVDDLHVELSRCASATYCHDANPTTTTTTWTSSTSPNCSMNTKTIEDEIACTSGPVTGDDKKQTKTQTEAGQSHNSTRRSRVAAVHNQSERRRRDRINQKIRALQKLVPNSSKTDKASMLEEVVEYLKRLQAQIHDMMSINNRTTTMAMQPHMMMPMALQQQQQQQHQLQMSLLAASMGMGLGMGVNPTGACATPSTTQIPPQHPFLMHPMMQQAHPLSVGSDHHHIPNAMPVEPYYSFLAQSMNMDLYNKMGAIYRQQVYHQENMAAQANSNATGTSQANHVRRHD</sequence>
<dbReference type="AlphaFoldDB" id="A0AA41VP75"/>
<dbReference type="GO" id="GO:0005634">
    <property type="term" value="C:nucleus"/>
    <property type="evidence" value="ECO:0007669"/>
    <property type="project" value="UniProtKB-SubCell"/>
</dbReference>
<dbReference type="Proteomes" id="UP001177140">
    <property type="component" value="Unassembled WGS sequence"/>
</dbReference>
<evidence type="ECO:0000313" key="8">
    <source>
        <dbReference type="EMBL" id="MCL7044934.1"/>
    </source>
</evidence>
<dbReference type="CDD" id="cd11445">
    <property type="entry name" value="bHLH_AtPIF_like"/>
    <property type="match status" value="1"/>
</dbReference>
<dbReference type="PROSITE" id="PS50888">
    <property type="entry name" value="BHLH"/>
    <property type="match status" value="1"/>
</dbReference>
<dbReference type="SUPFAM" id="SSF47459">
    <property type="entry name" value="HLH, helix-loop-helix DNA-binding domain"/>
    <property type="match status" value="1"/>
</dbReference>
<dbReference type="InterPro" id="IPR036638">
    <property type="entry name" value="HLH_DNA-bd_sf"/>
</dbReference>
<evidence type="ECO:0000256" key="4">
    <source>
        <dbReference type="ARBA" id="ARBA00023163"/>
    </source>
</evidence>
<dbReference type="GO" id="GO:0003677">
    <property type="term" value="F:DNA binding"/>
    <property type="evidence" value="ECO:0007669"/>
    <property type="project" value="UniProtKB-KW"/>
</dbReference>
<organism evidence="8 9">
    <name type="scientific">Papaver nudicaule</name>
    <name type="common">Iceland poppy</name>
    <dbReference type="NCBI Taxonomy" id="74823"/>
    <lineage>
        <taxon>Eukaryota</taxon>
        <taxon>Viridiplantae</taxon>
        <taxon>Streptophyta</taxon>
        <taxon>Embryophyta</taxon>
        <taxon>Tracheophyta</taxon>
        <taxon>Spermatophyta</taxon>
        <taxon>Magnoliopsida</taxon>
        <taxon>Ranunculales</taxon>
        <taxon>Papaveraceae</taxon>
        <taxon>Papaveroideae</taxon>
        <taxon>Papaver</taxon>
    </lineage>
</organism>
<dbReference type="EMBL" id="JAJJMA010263789">
    <property type="protein sequence ID" value="MCL7044934.1"/>
    <property type="molecule type" value="Genomic_DNA"/>
</dbReference>
<dbReference type="PANTHER" id="PTHR45855">
    <property type="entry name" value="TRANSCRIPTION FACTOR PIF1-RELATED"/>
    <property type="match status" value="1"/>
</dbReference>